<evidence type="ECO:0000313" key="4">
    <source>
        <dbReference type="Proteomes" id="UP001148838"/>
    </source>
</evidence>
<protein>
    <recommendedName>
        <fullName evidence="2">HTH psq-type domain-containing protein</fullName>
    </recommendedName>
</protein>
<dbReference type="Pfam" id="PF05225">
    <property type="entry name" value="HTH_psq"/>
    <property type="match status" value="1"/>
</dbReference>
<dbReference type="Proteomes" id="UP001148838">
    <property type="component" value="Unassembled WGS sequence"/>
</dbReference>
<dbReference type="Gene3D" id="1.10.10.60">
    <property type="entry name" value="Homeodomain-like"/>
    <property type="match status" value="1"/>
</dbReference>
<feature type="domain" description="HTH psq-type" evidence="2">
    <location>
        <begin position="164"/>
        <end position="195"/>
    </location>
</feature>
<evidence type="ECO:0000313" key="3">
    <source>
        <dbReference type="EMBL" id="KAJ4440755.1"/>
    </source>
</evidence>
<sequence length="217" mass="24359">MAPQTSTTAVGAVCRATANVGLRRAPRGFQTRTRPSSELKENLNSSLKTTRFQSSAVQVTSRRWRTLFQDLSIGGICLRELHISSEAAGAFQWTGADDALVSHGINCDMYLWSRMQQIQAHELRTDAIDLRRTQDNFTGRRRIRMPRSKPKYVPKGTRKLWEAEDMEKAIVAVREGKMGTLKASKYFHVPRITLQTLSKKTLVAPADAARTKLKALS</sequence>
<evidence type="ECO:0000259" key="2">
    <source>
        <dbReference type="Pfam" id="PF05225"/>
    </source>
</evidence>
<keyword evidence="4" id="KW-1185">Reference proteome</keyword>
<accession>A0ABQ8T2Q0</accession>
<evidence type="ECO:0000256" key="1">
    <source>
        <dbReference type="ARBA" id="ARBA00004123"/>
    </source>
</evidence>
<dbReference type="InterPro" id="IPR007889">
    <property type="entry name" value="HTH_Psq"/>
</dbReference>
<dbReference type="InterPro" id="IPR009057">
    <property type="entry name" value="Homeodomain-like_sf"/>
</dbReference>
<proteinExistence type="predicted"/>
<organism evidence="3 4">
    <name type="scientific">Periplaneta americana</name>
    <name type="common">American cockroach</name>
    <name type="synonym">Blatta americana</name>
    <dbReference type="NCBI Taxonomy" id="6978"/>
    <lineage>
        <taxon>Eukaryota</taxon>
        <taxon>Metazoa</taxon>
        <taxon>Ecdysozoa</taxon>
        <taxon>Arthropoda</taxon>
        <taxon>Hexapoda</taxon>
        <taxon>Insecta</taxon>
        <taxon>Pterygota</taxon>
        <taxon>Neoptera</taxon>
        <taxon>Polyneoptera</taxon>
        <taxon>Dictyoptera</taxon>
        <taxon>Blattodea</taxon>
        <taxon>Blattoidea</taxon>
        <taxon>Blattidae</taxon>
        <taxon>Blattinae</taxon>
        <taxon>Periplaneta</taxon>
    </lineage>
</organism>
<gene>
    <name evidence="3" type="ORF">ANN_08979</name>
</gene>
<dbReference type="SUPFAM" id="SSF46689">
    <property type="entry name" value="Homeodomain-like"/>
    <property type="match status" value="1"/>
</dbReference>
<comment type="caution">
    <text evidence="3">The sequence shown here is derived from an EMBL/GenBank/DDBJ whole genome shotgun (WGS) entry which is preliminary data.</text>
</comment>
<name>A0ABQ8T2Q0_PERAM</name>
<dbReference type="EMBL" id="JAJSOF020000017">
    <property type="protein sequence ID" value="KAJ4440755.1"/>
    <property type="molecule type" value="Genomic_DNA"/>
</dbReference>
<reference evidence="3 4" key="1">
    <citation type="journal article" date="2022" name="Allergy">
        <title>Genome assembly and annotation of Periplaneta americana reveal a comprehensive cockroach allergen profile.</title>
        <authorList>
            <person name="Wang L."/>
            <person name="Xiong Q."/>
            <person name="Saelim N."/>
            <person name="Wang L."/>
            <person name="Nong W."/>
            <person name="Wan A.T."/>
            <person name="Shi M."/>
            <person name="Liu X."/>
            <person name="Cao Q."/>
            <person name="Hui J.H.L."/>
            <person name="Sookrung N."/>
            <person name="Leung T.F."/>
            <person name="Tungtrongchitr A."/>
            <person name="Tsui S.K.W."/>
        </authorList>
    </citation>
    <scope>NUCLEOTIDE SEQUENCE [LARGE SCALE GENOMIC DNA]</scope>
    <source>
        <strain evidence="3">PWHHKU_190912</strain>
    </source>
</reference>
<comment type="subcellular location">
    <subcellularLocation>
        <location evidence="1">Nucleus</location>
    </subcellularLocation>
</comment>